<evidence type="ECO:0000256" key="1">
    <source>
        <dbReference type="SAM" id="Phobius"/>
    </source>
</evidence>
<keyword evidence="3" id="KW-1185">Reference proteome</keyword>
<proteinExistence type="predicted"/>
<organism evidence="2 3">
    <name type="scientific">Grifola frondosa</name>
    <name type="common">Maitake</name>
    <name type="synonym">Polyporus frondosus</name>
    <dbReference type="NCBI Taxonomy" id="5627"/>
    <lineage>
        <taxon>Eukaryota</taxon>
        <taxon>Fungi</taxon>
        <taxon>Dikarya</taxon>
        <taxon>Basidiomycota</taxon>
        <taxon>Agaricomycotina</taxon>
        <taxon>Agaricomycetes</taxon>
        <taxon>Polyporales</taxon>
        <taxon>Grifolaceae</taxon>
        <taxon>Grifola</taxon>
    </lineage>
</organism>
<accession>A0A1C7LXT3</accession>
<feature type="transmembrane region" description="Helical" evidence="1">
    <location>
        <begin position="216"/>
        <end position="243"/>
    </location>
</feature>
<keyword evidence="1" id="KW-0472">Membrane</keyword>
<feature type="transmembrane region" description="Helical" evidence="1">
    <location>
        <begin position="284"/>
        <end position="305"/>
    </location>
</feature>
<keyword evidence="1" id="KW-0812">Transmembrane</keyword>
<dbReference type="AlphaFoldDB" id="A0A1C7LXT3"/>
<evidence type="ECO:0000313" key="3">
    <source>
        <dbReference type="Proteomes" id="UP000092993"/>
    </source>
</evidence>
<dbReference type="EMBL" id="LUGG01000015">
    <property type="protein sequence ID" value="OBZ69520.1"/>
    <property type="molecule type" value="Genomic_DNA"/>
</dbReference>
<sequence>MTFLHPKLVYTRWKTVLLDRLAVAPTTESSASELRAAPSPNRENVAPCLDLRPSNAIVEDIEHGQAGNELWRISSGSSTALASARSMMFWIYYHVLLLHFIPSVYHWLAAPLYDESQNETLLSSVIEDRWLGISRKLVKQWKMLLFLCGAVLSATVALLQISDIAEHILTNTLAMICIVCALTSLVMGLIHLFTIHNVRSGLLWVQGAVQMGWPNVAALLAAPAAWLVWSIFTLLALVLSYVWSTPEPSNGTNGNMLAFPPNNVTQVVDSHNNGATVAIIVERLTVTGVISIGMAHVVIVALSLVKLSSIDAQDAPP</sequence>
<feature type="transmembrane region" description="Helical" evidence="1">
    <location>
        <begin position="90"/>
        <end position="108"/>
    </location>
</feature>
<dbReference type="STRING" id="5627.A0A1C7LXT3"/>
<comment type="caution">
    <text evidence="2">The sequence shown here is derived from an EMBL/GenBank/DDBJ whole genome shotgun (WGS) entry which is preliminary data.</text>
</comment>
<gene>
    <name evidence="2" type="ORF">A0H81_10494</name>
</gene>
<feature type="transmembrane region" description="Helical" evidence="1">
    <location>
        <begin position="143"/>
        <end position="161"/>
    </location>
</feature>
<name>A0A1C7LXT3_GRIFR</name>
<protein>
    <submittedName>
        <fullName evidence="2">Uncharacterized protein</fullName>
    </submittedName>
</protein>
<dbReference type="Proteomes" id="UP000092993">
    <property type="component" value="Unassembled WGS sequence"/>
</dbReference>
<keyword evidence="1" id="KW-1133">Transmembrane helix</keyword>
<evidence type="ECO:0000313" key="2">
    <source>
        <dbReference type="EMBL" id="OBZ69520.1"/>
    </source>
</evidence>
<feature type="transmembrane region" description="Helical" evidence="1">
    <location>
        <begin position="173"/>
        <end position="195"/>
    </location>
</feature>
<reference evidence="2 3" key="1">
    <citation type="submission" date="2016-03" db="EMBL/GenBank/DDBJ databases">
        <title>Whole genome sequencing of Grifola frondosa 9006-11.</title>
        <authorList>
            <person name="Min B."/>
            <person name="Park H."/>
            <person name="Kim J.-G."/>
            <person name="Cho H."/>
            <person name="Oh Y.-L."/>
            <person name="Kong W.-S."/>
            <person name="Choi I.-G."/>
        </authorList>
    </citation>
    <scope>NUCLEOTIDE SEQUENCE [LARGE SCALE GENOMIC DNA]</scope>
    <source>
        <strain evidence="2 3">9006-11</strain>
    </source>
</reference>